<dbReference type="SUPFAM" id="SSF63380">
    <property type="entry name" value="Riboflavin synthase domain-like"/>
    <property type="match status" value="1"/>
</dbReference>
<evidence type="ECO:0000256" key="11">
    <source>
        <dbReference type="ARBA" id="ARBA00022630"/>
    </source>
</evidence>
<dbReference type="EMBL" id="SGPL01000614">
    <property type="protein sequence ID" value="THH09687.1"/>
    <property type="molecule type" value="Genomic_DNA"/>
</dbReference>
<dbReference type="Gene3D" id="3.90.420.10">
    <property type="entry name" value="Oxidoreductase, molybdopterin-binding domain"/>
    <property type="match status" value="2"/>
</dbReference>
<evidence type="ECO:0000256" key="1">
    <source>
        <dbReference type="ARBA" id="ARBA00001924"/>
    </source>
</evidence>
<dbReference type="Pfam" id="PF00173">
    <property type="entry name" value="Cyt-b5"/>
    <property type="match status" value="1"/>
</dbReference>
<comment type="cofactor">
    <cofactor evidence="2">
        <name>heme</name>
        <dbReference type="ChEBI" id="CHEBI:30413"/>
    </cofactor>
</comment>
<evidence type="ECO:0000256" key="7">
    <source>
        <dbReference type="ARBA" id="ARBA00012673"/>
    </source>
</evidence>
<comment type="cofactor">
    <cofactor evidence="1">
        <name>Mo-molybdopterin</name>
        <dbReference type="ChEBI" id="CHEBI:71302"/>
    </cofactor>
</comment>
<dbReference type="Proteomes" id="UP000310158">
    <property type="component" value="Unassembled WGS sequence"/>
</dbReference>
<dbReference type="PROSITE" id="PS50255">
    <property type="entry name" value="CYTOCHROME_B5_2"/>
    <property type="match status" value="1"/>
</dbReference>
<keyword evidence="13" id="KW-0274">FAD</keyword>
<dbReference type="InterPro" id="IPR018506">
    <property type="entry name" value="Cyt_B5_heme-BS"/>
</dbReference>
<keyword evidence="9" id="KW-0500">Molybdenum</keyword>
<dbReference type="GO" id="GO:0043546">
    <property type="term" value="F:molybdopterin cofactor binding"/>
    <property type="evidence" value="ECO:0007669"/>
    <property type="project" value="TreeGrafter"/>
</dbReference>
<evidence type="ECO:0000256" key="16">
    <source>
        <dbReference type="ARBA" id="ARBA00023063"/>
    </source>
</evidence>
<sequence length="1046" mass="115881">MSQTCSISICSSHQLSCSCSPAAPVSKHRRGCLEISVEGITIVRETESLSPVHGRGKTRIMTSRGGSESLKEAENDVEESDMAESVGAAMDVGSYGTTSITSTMADSDSEDKLLVDAHPSPLVRPSLLATLDLEIKAPPVLPANYPKMPEEHLKVPPVVDKQDEGTPDGWLKRDERLIRLTGKHPFNCEAPLKMLFDAGFLTPTSLFYVRNHGAVPRASPDEVQSWTIEISGYDFHFFLHCLSPRANSPLLVGSNSLVKRPMTLTLAELQSGMGGRLPTVTLPVTLVCAGNRRREQNVVRKSLGFNWGAAGLSTALFTGVYLADLLDYVGVAKGRRGGDGEACCVRGRRRIAEWTVWDEPELGAGEGKVERDDDCLENERATTRVRPSLVPKSGKAYIGGRSVKWLKRIEVSEKESQHHLHFWDNKVLPTQVMPEEARKERHWWYDPKYIINDLNVNSAIAHPTHDEILDVTPPSPTTDPEGSFSLPVYTLRGYAYAGGGRRVCRVEVSLDEGYTWKLAEIMYPEDLYRAVVVEDDPIWGTLDLSERETCFCWCFWKFEVEIEALAADGVGAVMVRAMDESLALQPRDMYWNPTGMMNNWWFRIAIHKSQAGDGKTTLRFEHPTLAGVKEGGWMQRIKDEDGLEAVLTPTFGIKDAAELAEAAKKNHKKKCDEVVMTKEGVHRVIKLKELKAHSVESEPWFVVNGEVYNGTAFLDKHPGGPDSIALFAGDDASEDFIAIHSAVAKGQLAEFHIGTLEGGTGAKSGETVVVEPTFLCKTKWKPAKLVTISHISHDTRIFRFALQSPEQDLDLPTGQHVFARMRRKGNHPEADTESGFVQRAYTPVSNRTAKGFIELLVKIYSPTPEFPLGGKMTGGFAELEIGDSVEFKGPIGSFVWKGDGRLSWRGQERKCRTFALICGGSGITPIIQVIRSVLEDETDTETKLWLIDANRTRHRSTEKDILLYDELQNWVRAKSERFKVHHVLSKASPGFDGSSGYIDEQHIREHLPPPSDGAMVLICGPPGLVDTAKPNLKSCGWNVEESLVIF</sequence>
<evidence type="ECO:0000256" key="17">
    <source>
        <dbReference type="ARBA" id="ARBA00049155"/>
    </source>
</evidence>
<dbReference type="PRINTS" id="PR00371">
    <property type="entry name" value="FPNCR"/>
</dbReference>
<evidence type="ECO:0000256" key="8">
    <source>
        <dbReference type="ARBA" id="ARBA00015499"/>
    </source>
</evidence>
<dbReference type="InterPro" id="IPR005066">
    <property type="entry name" value="MoCF_OxRdtse_dimer"/>
</dbReference>
<dbReference type="SUPFAM" id="SSF81296">
    <property type="entry name" value="E set domains"/>
    <property type="match status" value="1"/>
</dbReference>
<dbReference type="OrthoDB" id="432685at2759"/>
<dbReference type="GO" id="GO:0050464">
    <property type="term" value="F:nitrate reductase (NADPH) activity"/>
    <property type="evidence" value="ECO:0007669"/>
    <property type="project" value="UniProtKB-EC"/>
</dbReference>
<dbReference type="InterPro" id="IPR036400">
    <property type="entry name" value="Cyt_B5-like_heme/steroid_sf"/>
</dbReference>
<evidence type="ECO:0000256" key="9">
    <source>
        <dbReference type="ARBA" id="ARBA00022505"/>
    </source>
</evidence>
<dbReference type="PRINTS" id="PR00406">
    <property type="entry name" value="CYTB5RDTASE"/>
</dbReference>
<dbReference type="EC" id="1.7.1.3" evidence="7"/>
<accession>A0A4S4LDH5</accession>
<keyword evidence="12" id="KW-0479">Metal-binding</keyword>
<comment type="catalytic activity">
    <reaction evidence="17">
        <text>nitrite + NADP(+) + H2O = nitrate + NADPH + H(+)</text>
        <dbReference type="Rhea" id="RHEA:19061"/>
        <dbReference type="ChEBI" id="CHEBI:15377"/>
        <dbReference type="ChEBI" id="CHEBI:15378"/>
        <dbReference type="ChEBI" id="CHEBI:16301"/>
        <dbReference type="ChEBI" id="CHEBI:17632"/>
        <dbReference type="ChEBI" id="CHEBI:57783"/>
        <dbReference type="ChEBI" id="CHEBI:58349"/>
        <dbReference type="EC" id="1.7.1.3"/>
    </reaction>
</comment>
<dbReference type="SUPFAM" id="SSF55856">
    <property type="entry name" value="Cytochrome b5-like heme/steroid binding domain"/>
    <property type="match status" value="1"/>
</dbReference>
<comment type="subunit">
    <text evidence="6">Homodimer.</text>
</comment>
<keyword evidence="11" id="KW-0285">Flavoprotein</keyword>
<dbReference type="PROSITE" id="PS00191">
    <property type="entry name" value="CYTOCHROME_B5_1"/>
    <property type="match status" value="1"/>
</dbReference>
<feature type="domain" description="Cytochrome b5 heme-binding" evidence="19">
    <location>
        <begin position="682"/>
        <end position="757"/>
    </location>
</feature>
<dbReference type="PRINTS" id="PR00363">
    <property type="entry name" value="CYTOCHROMEB5"/>
</dbReference>
<dbReference type="InterPro" id="IPR001199">
    <property type="entry name" value="Cyt_B5-like_heme/steroid-bd"/>
</dbReference>
<evidence type="ECO:0000259" key="19">
    <source>
        <dbReference type="PROSITE" id="PS50255"/>
    </source>
</evidence>
<protein>
    <recommendedName>
        <fullName evidence="8">Nitrate reductase [NADPH]</fullName>
        <ecNumber evidence="7">1.7.1.3</ecNumber>
    </recommendedName>
</protein>
<dbReference type="GO" id="GO:0020037">
    <property type="term" value="F:heme binding"/>
    <property type="evidence" value="ECO:0007669"/>
    <property type="project" value="InterPro"/>
</dbReference>
<dbReference type="SUPFAM" id="SSF56524">
    <property type="entry name" value="Oxidoreductase molybdopterin-binding domain"/>
    <property type="match status" value="1"/>
</dbReference>
<dbReference type="InterPro" id="IPR001709">
    <property type="entry name" value="Flavoprot_Pyr_Nucl_cyt_Rdtase"/>
</dbReference>
<evidence type="ECO:0000256" key="15">
    <source>
        <dbReference type="ARBA" id="ARBA00023004"/>
    </source>
</evidence>
<evidence type="ECO:0000256" key="14">
    <source>
        <dbReference type="ARBA" id="ARBA00023002"/>
    </source>
</evidence>
<dbReference type="SUPFAM" id="SSF52343">
    <property type="entry name" value="Ferredoxin reductase-like, C-terminal NADP-linked domain"/>
    <property type="match status" value="1"/>
</dbReference>
<evidence type="ECO:0000313" key="22">
    <source>
        <dbReference type="Proteomes" id="UP000310158"/>
    </source>
</evidence>
<comment type="caution">
    <text evidence="21">The sequence shown here is derived from an EMBL/GenBank/DDBJ whole genome shotgun (WGS) entry which is preliminary data.</text>
</comment>
<dbReference type="Gene3D" id="3.40.50.80">
    <property type="entry name" value="Nucleotide-binding domain of ferredoxin-NADP reductase (FNR) module"/>
    <property type="match status" value="1"/>
</dbReference>
<dbReference type="InterPro" id="IPR036374">
    <property type="entry name" value="OxRdtase_Mopterin-bd_sf"/>
</dbReference>
<dbReference type="Pfam" id="PF00175">
    <property type="entry name" value="NAD_binding_1"/>
    <property type="match status" value="1"/>
</dbReference>
<evidence type="ECO:0000256" key="12">
    <source>
        <dbReference type="ARBA" id="ARBA00022723"/>
    </source>
</evidence>
<comment type="function">
    <text evidence="4">Nitrate reductase is a key enzyme involved in the first step of nitrate assimilation in plants, fungi and bacteria.</text>
</comment>
<dbReference type="AlphaFoldDB" id="A0A4S4LDH5"/>
<evidence type="ECO:0000256" key="13">
    <source>
        <dbReference type="ARBA" id="ARBA00022827"/>
    </source>
</evidence>
<comment type="similarity">
    <text evidence="5">Belongs to the nitrate reductase family.</text>
</comment>
<proteinExistence type="inferred from homology"/>
<feature type="region of interest" description="Disordered" evidence="18">
    <location>
        <begin position="53"/>
        <end position="79"/>
    </location>
</feature>
<dbReference type="InterPro" id="IPR017938">
    <property type="entry name" value="Riboflavin_synthase-like_b-brl"/>
</dbReference>
<keyword evidence="15" id="KW-0408">Iron</keyword>
<dbReference type="CDD" id="cd06183">
    <property type="entry name" value="cyt_b5_reduct_like"/>
    <property type="match status" value="1"/>
</dbReference>
<dbReference type="Gene3D" id="2.40.30.10">
    <property type="entry name" value="Translation factors"/>
    <property type="match status" value="1"/>
</dbReference>
<evidence type="ECO:0000256" key="6">
    <source>
        <dbReference type="ARBA" id="ARBA00011738"/>
    </source>
</evidence>
<keyword evidence="10" id="KW-0349">Heme</keyword>
<dbReference type="InterPro" id="IPR001433">
    <property type="entry name" value="OxRdtase_FAD/NAD-bd"/>
</dbReference>
<reference evidence="21 22" key="1">
    <citation type="submission" date="2019-02" db="EMBL/GenBank/DDBJ databases">
        <title>Genome sequencing of the rare red list fungi Bondarzewia mesenterica.</title>
        <authorList>
            <person name="Buettner E."/>
            <person name="Kellner H."/>
        </authorList>
    </citation>
    <scope>NUCLEOTIDE SEQUENCE [LARGE SCALE GENOMIC DNA]</scope>
    <source>
        <strain evidence="21 22">DSM 108281</strain>
    </source>
</reference>
<dbReference type="InterPro" id="IPR039261">
    <property type="entry name" value="FNR_nucleotide-bd"/>
</dbReference>
<dbReference type="Pfam" id="PF00970">
    <property type="entry name" value="FAD_binding_6"/>
    <property type="match status" value="1"/>
</dbReference>
<evidence type="ECO:0000256" key="10">
    <source>
        <dbReference type="ARBA" id="ARBA00022617"/>
    </source>
</evidence>
<dbReference type="SMART" id="SM01117">
    <property type="entry name" value="Cyt-b5"/>
    <property type="match status" value="1"/>
</dbReference>
<dbReference type="PRINTS" id="PR00407">
    <property type="entry name" value="EUMOPTERIN"/>
</dbReference>
<dbReference type="Gene3D" id="3.10.120.10">
    <property type="entry name" value="Cytochrome b5-like heme/steroid binding domain"/>
    <property type="match status" value="1"/>
</dbReference>
<evidence type="ECO:0000313" key="21">
    <source>
        <dbReference type="EMBL" id="THH09687.1"/>
    </source>
</evidence>
<dbReference type="InterPro" id="IPR000572">
    <property type="entry name" value="OxRdtase_Mopterin-bd_dom"/>
</dbReference>
<dbReference type="PROSITE" id="PS51384">
    <property type="entry name" value="FAD_FR"/>
    <property type="match status" value="1"/>
</dbReference>
<dbReference type="InterPro" id="IPR008333">
    <property type="entry name" value="Cbr1-like_FAD-bd_dom"/>
</dbReference>
<evidence type="ECO:0000259" key="20">
    <source>
        <dbReference type="PROSITE" id="PS51384"/>
    </source>
</evidence>
<dbReference type="GO" id="GO:0008482">
    <property type="term" value="F:sulfite oxidase activity"/>
    <property type="evidence" value="ECO:0007669"/>
    <property type="project" value="TreeGrafter"/>
</dbReference>
<evidence type="ECO:0000256" key="4">
    <source>
        <dbReference type="ARBA" id="ARBA00003838"/>
    </source>
</evidence>
<dbReference type="Gene3D" id="2.60.40.650">
    <property type="match status" value="1"/>
</dbReference>
<dbReference type="InterPro" id="IPR008335">
    <property type="entry name" value="Mopterin_OxRdtase_euk"/>
</dbReference>
<organism evidence="21 22">
    <name type="scientific">Bondarzewia mesenterica</name>
    <dbReference type="NCBI Taxonomy" id="1095465"/>
    <lineage>
        <taxon>Eukaryota</taxon>
        <taxon>Fungi</taxon>
        <taxon>Dikarya</taxon>
        <taxon>Basidiomycota</taxon>
        <taxon>Agaricomycotina</taxon>
        <taxon>Agaricomycetes</taxon>
        <taxon>Russulales</taxon>
        <taxon>Bondarzewiaceae</taxon>
        <taxon>Bondarzewia</taxon>
    </lineage>
</organism>
<dbReference type="InterPro" id="IPR014756">
    <property type="entry name" value="Ig_E-set"/>
</dbReference>
<dbReference type="InterPro" id="IPR017927">
    <property type="entry name" value="FAD-bd_FR_type"/>
</dbReference>
<dbReference type="Pfam" id="PF03404">
    <property type="entry name" value="Mo-co_dimer"/>
    <property type="match status" value="1"/>
</dbReference>
<gene>
    <name evidence="21" type="ORF">EW146_g8611</name>
</gene>
<keyword evidence="16" id="KW-0534">Nitrate assimilation</keyword>
<keyword evidence="14" id="KW-0560">Oxidoreductase</keyword>
<keyword evidence="22" id="KW-1185">Reference proteome</keyword>
<evidence type="ECO:0000256" key="3">
    <source>
        <dbReference type="ARBA" id="ARBA00001974"/>
    </source>
</evidence>
<feature type="domain" description="FAD-binding FR-type" evidence="20">
    <location>
        <begin position="778"/>
        <end position="897"/>
    </location>
</feature>
<evidence type="ECO:0000256" key="2">
    <source>
        <dbReference type="ARBA" id="ARBA00001971"/>
    </source>
</evidence>
<dbReference type="GO" id="GO:0030151">
    <property type="term" value="F:molybdenum ion binding"/>
    <property type="evidence" value="ECO:0007669"/>
    <property type="project" value="InterPro"/>
</dbReference>
<evidence type="ECO:0000256" key="18">
    <source>
        <dbReference type="SAM" id="MobiDB-lite"/>
    </source>
</evidence>
<name>A0A4S4LDH5_9AGAM</name>
<evidence type="ECO:0000256" key="5">
    <source>
        <dbReference type="ARBA" id="ARBA00006253"/>
    </source>
</evidence>
<dbReference type="GO" id="GO:0006790">
    <property type="term" value="P:sulfur compound metabolic process"/>
    <property type="evidence" value="ECO:0007669"/>
    <property type="project" value="TreeGrafter"/>
</dbReference>
<comment type="cofactor">
    <cofactor evidence="3">
        <name>FAD</name>
        <dbReference type="ChEBI" id="CHEBI:57692"/>
    </cofactor>
</comment>
<dbReference type="Pfam" id="PF00174">
    <property type="entry name" value="Oxidored_molyb"/>
    <property type="match status" value="1"/>
</dbReference>
<dbReference type="GO" id="GO:0042128">
    <property type="term" value="P:nitrate assimilation"/>
    <property type="evidence" value="ECO:0007669"/>
    <property type="project" value="UniProtKB-KW"/>
</dbReference>
<dbReference type="PANTHER" id="PTHR19372:SF7">
    <property type="entry name" value="SULFITE OXIDASE, MITOCHONDRIAL"/>
    <property type="match status" value="1"/>
</dbReference>
<dbReference type="PANTHER" id="PTHR19372">
    <property type="entry name" value="SULFITE REDUCTASE"/>
    <property type="match status" value="1"/>
</dbReference>